<keyword evidence="4" id="KW-0969">Cilium</keyword>
<evidence type="ECO:0000256" key="4">
    <source>
        <dbReference type="ARBA" id="ARBA00023069"/>
    </source>
</evidence>
<dbReference type="PANTHER" id="PTHR31180:SF2">
    <property type="entry name" value="CILIA- AND FLAGELLA-ASSOCIATED PROTEIN 107"/>
    <property type="match status" value="1"/>
</dbReference>
<evidence type="ECO:0000313" key="13">
    <source>
        <dbReference type="Proteomes" id="UP000030742"/>
    </source>
</evidence>
<evidence type="ECO:0000256" key="6">
    <source>
        <dbReference type="ARBA" id="ARBA00023273"/>
    </source>
</evidence>
<dbReference type="STRING" id="77166.N6TA72"/>
<evidence type="ECO:0000313" key="10">
    <source>
        <dbReference type="EMBL" id="ERL86764.1"/>
    </source>
</evidence>
<evidence type="ECO:0000256" key="7">
    <source>
        <dbReference type="ARBA" id="ARBA00035003"/>
    </source>
</evidence>
<reference evidence="12 13" key="1">
    <citation type="journal article" date="2013" name="Genome Biol.">
        <title>Draft genome of the mountain pine beetle, Dendroctonus ponderosae Hopkins, a major forest pest.</title>
        <authorList>
            <person name="Keeling C.I."/>
            <person name="Yuen M.M."/>
            <person name="Liao N.Y."/>
            <person name="Docking T.R."/>
            <person name="Chan S.K."/>
            <person name="Taylor G.A."/>
            <person name="Palmquist D.L."/>
            <person name="Jackman S.D."/>
            <person name="Nguyen A."/>
            <person name="Li M."/>
            <person name="Henderson H."/>
            <person name="Janes J.K."/>
            <person name="Zhao Y."/>
            <person name="Pandoh P."/>
            <person name="Moore R."/>
            <person name="Sperling F.A."/>
            <person name="Huber D.P."/>
            <person name="Birol I."/>
            <person name="Jones S.J."/>
            <person name="Bohlmann J."/>
        </authorList>
    </citation>
    <scope>NUCLEOTIDE SEQUENCE</scope>
</reference>
<name>N6TA72_DENPD</name>
<dbReference type="HOGENOM" id="CLU_1190940_0_0_1"/>
<dbReference type="GO" id="GO:0030317">
    <property type="term" value="P:flagellated sperm motility"/>
    <property type="evidence" value="ECO:0007669"/>
    <property type="project" value="InterPro"/>
</dbReference>
<accession>N6TA72</accession>
<dbReference type="AlphaFoldDB" id="N6TA72"/>
<dbReference type="EnsemblMetazoa" id="XM_019909000.1">
    <property type="protein sequence ID" value="XP_019764559.1"/>
    <property type="gene ID" value="LOC109540568"/>
</dbReference>
<comment type="subcellular location">
    <subcellularLocation>
        <location evidence="1">Cytoplasm</location>
        <location evidence="1">Cytoskeleton</location>
        <location evidence="1">Flagellum axoneme</location>
    </subcellularLocation>
</comment>
<dbReference type="Pfam" id="PF22595">
    <property type="entry name" value="CFAP107"/>
    <property type="match status" value="1"/>
</dbReference>
<dbReference type="InterPro" id="IPR037662">
    <property type="entry name" value="CFAP68/107"/>
</dbReference>
<dbReference type="Proteomes" id="UP000030742">
    <property type="component" value="Unassembled WGS sequence"/>
</dbReference>
<dbReference type="InterPro" id="IPR054709">
    <property type="entry name" value="CFAP107"/>
</dbReference>
<evidence type="ECO:0000256" key="3">
    <source>
        <dbReference type="ARBA" id="ARBA00022846"/>
    </source>
</evidence>
<protein>
    <submittedName>
        <fullName evidence="9 11">Uncharacterized protein</fullName>
    </submittedName>
</protein>
<keyword evidence="3" id="KW-0282">Flagellum</keyword>
<evidence type="ECO:0000256" key="8">
    <source>
        <dbReference type="ARBA" id="ARBA00046435"/>
    </source>
</evidence>
<keyword evidence="6" id="KW-0966">Cell projection</keyword>
<comment type="function">
    <text evidence="7">Microtubule inner protein (MIP) part of the dynein-decorated doublet microtubules (DMTs) in cilia axoneme, which is required for motile cilia beating.</text>
</comment>
<evidence type="ECO:0000313" key="11">
    <source>
        <dbReference type="EnsemblMetazoa" id="XP_019764559.1"/>
    </source>
</evidence>
<dbReference type="Proteomes" id="UP000019118">
    <property type="component" value="Unassembled WGS sequence"/>
</dbReference>
<keyword evidence="2" id="KW-0963">Cytoplasm</keyword>
<organism evidence="9">
    <name type="scientific">Dendroctonus ponderosae</name>
    <name type="common">Mountain pine beetle</name>
    <dbReference type="NCBI Taxonomy" id="77166"/>
    <lineage>
        <taxon>Eukaryota</taxon>
        <taxon>Metazoa</taxon>
        <taxon>Ecdysozoa</taxon>
        <taxon>Arthropoda</taxon>
        <taxon>Hexapoda</taxon>
        <taxon>Insecta</taxon>
        <taxon>Pterygota</taxon>
        <taxon>Neoptera</taxon>
        <taxon>Endopterygota</taxon>
        <taxon>Coleoptera</taxon>
        <taxon>Polyphaga</taxon>
        <taxon>Cucujiformia</taxon>
        <taxon>Curculionidae</taxon>
        <taxon>Scolytinae</taxon>
        <taxon>Dendroctonus</taxon>
    </lineage>
</organism>
<gene>
    <name evidence="10" type="ORF">D910_04170</name>
    <name evidence="9" type="ORF">YQE_08744</name>
</gene>
<keyword evidence="5" id="KW-0206">Cytoskeleton</keyword>
<feature type="non-terminal residue" evidence="9">
    <location>
        <position position="1"/>
    </location>
</feature>
<dbReference type="KEGG" id="dpa:109540568"/>
<keyword evidence="12" id="KW-1185">Reference proteome</keyword>
<proteinExistence type="predicted"/>
<evidence type="ECO:0000256" key="5">
    <source>
        <dbReference type="ARBA" id="ARBA00023212"/>
    </source>
</evidence>
<evidence type="ECO:0000256" key="1">
    <source>
        <dbReference type="ARBA" id="ARBA00004611"/>
    </source>
</evidence>
<dbReference type="GO" id="GO:0005879">
    <property type="term" value="C:axonemal microtubule"/>
    <property type="evidence" value="ECO:0007669"/>
    <property type="project" value="TreeGrafter"/>
</dbReference>
<comment type="subunit">
    <text evidence="8">Microtubule inner protein component of sperm flagellar doublet microtubules.</text>
</comment>
<evidence type="ECO:0000256" key="2">
    <source>
        <dbReference type="ARBA" id="ARBA00022490"/>
    </source>
</evidence>
<dbReference type="OrthoDB" id="8185227at2759"/>
<sequence length="233" mass="27468">MKSSRLKFNEPTYYSNGVLLGNWVEEKVSRYKKSQYNHMTIYGQDYEPKRSNTKETSDMRNDSRIKSEFGDNISPPRITDENPNYFDNFSTTYDLSYQYFPGWLHGTLNRKMRFKLLKFEPTEEYLNGFGNISSRNYLRQDKREEWECDILDPRRPVHSIAKLDFIEYAPEEYKQSRWPRLSPAKVKCGTVTESLYKPLPLNHPRTLAAKVNPITWIGVDDDHYTSGKCVCAK</sequence>
<evidence type="ECO:0000313" key="12">
    <source>
        <dbReference type="Proteomes" id="UP000019118"/>
    </source>
</evidence>
<dbReference type="PANTHER" id="PTHR31180">
    <property type="entry name" value="CILIA- AND FLAGELLA-ASSOCIATED PROTEIN 107-RELATED"/>
    <property type="match status" value="1"/>
</dbReference>
<dbReference type="EMBL" id="KB631859">
    <property type="protein sequence ID" value="ERL86764.1"/>
    <property type="molecule type" value="Genomic_DNA"/>
</dbReference>
<reference evidence="11" key="2">
    <citation type="submission" date="2024-08" db="UniProtKB">
        <authorList>
            <consortium name="EnsemblMetazoa"/>
        </authorList>
    </citation>
    <scope>IDENTIFICATION</scope>
</reference>
<dbReference type="EMBL" id="KB741037">
    <property type="protein sequence ID" value="ENN74623.1"/>
    <property type="molecule type" value="Genomic_DNA"/>
</dbReference>
<evidence type="ECO:0000313" key="9">
    <source>
        <dbReference type="EMBL" id="ENN74623.1"/>
    </source>
</evidence>